<organism evidence="1">
    <name type="scientific">freshwater sediment metagenome</name>
    <dbReference type="NCBI Taxonomy" id="556182"/>
    <lineage>
        <taxon>unclassified sequences</taxon>
        <taxon>metagenomes</taxon>
        <taxon>ecological metagenomes</taxon>
    </lineage>
</organism>
<name>A0AA48LZT5_9ZZZZ</name>
<evidence type="ECO:0000313" key="1">
    <source>
        <dbReference type="EMBL" id="CAJ0860328.1"/>
    </source>
</evidence>
<reference evidence="1" key="1">
    <citation type="submission" date="2023-07" db="EMBL/GenBank/DDBJ databases">
        <authorList>
            <person name="Pelsma A.J. K."/>
        </authorList>
    </citation>
    <scope>NUCLEOTIDE SEQUENCE</scope>
</reference>
<dbReference type="EMBL" id="OY288114">
    <property type="protein sequence ID" value="CAJ0860328.1"/>
    <property type="molecule type" value="Genomic_DNA"/>
</dbReference>
<dbReference type="AlphaFoldDB" id="A0AA48LZT5"/>
<accession>A0AA48LZT5</accession>
<gene>
    <name evidence="1" type="ORF">AMST5_01292</name>
</gene>
<protein>
    <submittedName>
        <fullName evidence="1">Uncharacterized protein</fullName>
    </submittedName>
</protein>
<proteinExistence type="predicted"/>
<sequence>MDLLRAQRIRAAESKILVGRAGGKSPMPKTVAEALERAPVELRKIVGIDVRTIGKYPEVIKLHFGEGVNEQPAAAPKRTTTNAA</sequence>